<comment type="caution">
    <text evidence="8">The sequence shown here is derived from an EMBL/GenBank/DDBJ whole genome shotgun (WGS) entry which is preliminary data.</text>
</comment>
<evidence type="ECO:0000256" key="6">
    <source>
        <dbReference type="SAM" id="MobiDB-lite"/>
    </source>
</evidence>
<feature type="transmembrane region" description="Helical" evidence="7">
    <location>
        <begin position="385"/>
        <end position="402"/>
    </location>
</feature>
<dbReference type="InterPro" id="IPR022791">
    <property type="entry name" value="L-PG_synthase/AglD"/>
</dbReference>
<feature type="transmembrane region" description="Helical" evidence="7">
    <location>
        <begin position="244"/>
        <end position="268"/>
    </location>
</feature>
<keyword evidence="9" id="KW-1185">Reference proteome</keyword>
<keyword evidence="5 7" id="KW-0472">Membrane</keyword>
<feature type="transmembrane region" description="Helical" evidence="7">
    <location>
        <begin position="300"/>
        <end position="322"/>
    </location>
</feature>
<keyword evidence="2" id="KW-1003">Cell membrane</keyword>
<proteinExistence type="predicted"/>
<dbReference type="Pfam" id="PF03706">
    <property type="entry name" value="LPG_synthase_TM"/>
    <property type="match status" value="1"/>
</dbReference>
<comment type="subcellular location">
    <subcellularLocation>
        <location evidence="1">Cell membrane</location>
        <topology evidence="1">Multi-pass membrane protein</topology>
    </subcellularLocation>
</comment>
<sequence length="407" mass="41376">MTTTVGRTRTGADRPGGPRTAHREAHKRHRAGIAPGRPGHGGVALERRSHPAIGPRAAGAGAQVRDVPLHDGGTAEAATAAATAAPAARSAPPLRRRLLRLLLTVAAPGVLVVWAIMNAQTLGHGIELLFAGNPYWLAAAALATAMSWVAATIAQQGSVPARLPFVPLLATQLAGTFANQFSPAGVGAGAVNARFLVRKAITLPAALAAIAVNTAAGMIVHVVALVLVLAAFPGTLPPLTLPSVARSGVALTVGAVLLVTAVTAALSLRGVRRRLRHAYGVALSTGREGMRELGRRPERLAQLFLGSLAVTACHVLTLYAVLHALGAGIALPSVASAYLLATTAAAFLPSPNGAGGLEAAFGVTLAGLGVPVAIIVAAVLGYRLMTLWLPLGPAALTFAFLIRRNVL</sequence>
<keyword evidence="4 7" id="KW-1133">Transmembrane helix</keyword>
<feature type="transmembrane region" description="Helical" evidence="7">
    <location>
        <begin position="360"/>
        <end position="379"/>
    </location>
</feature>
<evidence type="ECO:0000313" key="8">
    <source>
        <dbReference type="EMBL" id="MBC6466210.1"/>
    </source>
</evidence>
<organism evidence="8 9">
    <name type="scientific">Actinomadura alba</name>
    <dbReference type="NCBI Taxonomy" id="406431"/>
    <lineage>
        <taxon>Bacteria</taxon>
        <taxon>Bacillati</taxon>
        <taxon>Actinomycetota</taxon>
        <taxon>Actinomycetes</taxon>
        <taxon>Streptosporangiales</taxon>
        <taxon>Thermomonosporaceae</taxon>
        <taxon>Actinomadura</taxon>
    </lineage>
</organism>
<feature type="transmembrane region" description="Helical" evidence="7">
    <location>
        <begin position="205"/>
        <end position="232"/>
    </location>
</feature>
<feature type="transmembrane region" description="Helical" evidence="7">
    <location>
        <begin position="328"/>
        <end position="348"/>
    </location>
</feature>
<evidence type="ECO:0000256" key="4">
    <source>
        <dbReference type="ARBA" id="ARBA00022989"/>
    </source>
</evidence>
<reference evidence="8 9" key="1">
    <citation type="submission" date="2020-06" db="EMBL/GenBank/DDBJ databases">
        <title>Actinomadura xiongansis sp. nov., isolated from soil of Baiyangdian.</title>
        <authorList>
            <person name="Zhang X."/>
        </authorList>
    </citation>
    <scope>NUCLEOTIDE SEQUENCE [LARGE SCALE GENOMIC DNA]</scope>
    <source>
        <strain evidence="8 9">HBUM206468</strain>
    </source>
</reference>
<keyword evidence="3 7" id="KW-0812">Transmembrane</keyword>
<dbReference type="PANTHER" id="PTHR39087:SF2">
    <property type="entry name" value="UPF0104 MEMBRANE PROTEIN MJ1595"/>
    <property type="match status" value="1"/>
</dbReference>
<protein>
    <submittedName>
        <fullName evidence="8">Flippase-like domain-containing protein</fullName>
    </submittedName>
</protein>
<feature type="transmembrane region" description="Helical" evidence="7">
    <location>
        <begin position="98"/>
        <end position="116"/>
    </location>
</feature>
<evidence type="ECO:0000256" key="3">
    <source>
        <dbReference type="ARBA" id="ARBA00022692"/>
    </source>
</evidence>
<feature type="region of interest" description="Disordered" evidence="6">
    <location>
        <begin position="1"/>
        <end position="46"/>
    </location>
</feature>
<evidence type="ECO:0000256" key="5">
    <source>
        <dbReference type="ARBA" id="ARBA00023136"/>
    </source>
</evidence>
<name>A0ABR7LNZ4_9ACTN</name>
<accession>A0ABR7LNZ4</accession>
<dbReference type="Proteomes" id="UP000805614">
    <property type="component" value="Unassembled WGS sequence"/>
</dbReference>
<evidence type="ECO:0000256" key="7">
    <source>
        <dbReference type="SAM" id="Phobius"/>
    </source>
</evidence>
<evidence type="ECO:0000256" key="1">
    <source>
        <dbReference type="ARBA" id="ARBA00004651"/>
    </source>
</evidence>
<feature type="transmembrane region" description="Helical" evidence="7">
    <location>
        <begin position="136"/>
        <end position="154"/>
    </location>
</feature>
<evidence type="ECO:0000313" key="9">
    <source>
        <dbReference type="Proteomes" id="UP000805614"/>
    </source>
</evidence>
<dbReference type="RefSeq" id="WP_187243219.1">
    <property type="nucleotide sequence ID" value="NZ_BAAAOK010000046.1"/>
</dbReference>
<dbReference type="PANTHER" id="PTHR39087">
    <property type="entry name" value="UPF0104 MEMBRANE PROTEIN MJ1595"/>
    <property type="match status" value="1"/>
</dbReference>
<gene>
    <name evidence="8" type="ORF">HKK74_11965</name>
</gene>
<evidence type="ECO:0000256" key="2">
    <source>
        <dbReference type="ARBA" id="ARBA00022475"/>
    </source>
</evidence>
<dbReference type="EMBL" id="JABVEC010000007">
    <property type="protein sequence ID" value="MBC6466210.1"/>
    <property type="molecule type" value="Genomic_DNA"/>
</dbReference>